<protein>
    <submittedName>
        <fullName evidence="4">Pirin family protein</fullName>
    </submittedName>
</protein>
<dbReference type="PANTHER" id="PTHR43212:SF3">
    <property type="entry name" value="QUERCETIN 2,3-DIOXYGENASE"/>
    <property type="match status" value="1"/>
</dbReference>
<reference evidence="4 5" key="1">
    <citation type="submission" date="2020-10" db="EMBL/GenBank/DDBJ databases">
        <title>Connecting structure to function with the recovery of over 1000 high-quality activated sludge metagenome-assembled genomes encoding full-length rRNA genes using long-read sequencing.</title>
        <authorList>
            <person name="Singleton C.M."/>
            <person name="Petriglieri F."/>
            <person name="Kristensen J.M."/>
            <person name="Kirkegaard R.H."/>
            <person name="Michaelsen T.Y."/>
            <person name="Andersen M.H."/>
            <person name="Karst S.M."/>
            <person name="Dueholm M.S."/>
            <person name="Nielsen P.H."/>
            <person name="Albertsen M."/>
        </authorList>
    </citation>
    <scope>NUCLEOTIDE SEQUENCE [LARGE SCALE GENOMIC DNA]</scope>
    <source>
        <strain evidence="4">Ribe_18-Q3-R11-54_BAT3C.373</strain>
    </source>
</reference>
<dbReference type="SUPFAM" id="SSF51182">
    <property type="entry name" value="RmlC-like cupins"/>
    <property type="match status" value="1"/>
</dbReference>
<dbReference type="InterPro" id="IPR012093">
    <property type="entry name" value="Pirin"/>
</dbReference>
<dbReference type="EMBL" id="JADKFW010000004">
    <property type="protein sequence ID" value="MBK9716838.1"/>
    <property type="molecule type" value="Genomic_DNA"/>
</dbReference>
<comment type="similarity">
    <text evidence="1 2">Belongs to the pirin family.</text>
</comment>
<organism evidence="4 5">
    <name type="scientific">Candidatus Defluviibacterium haderslevense</name>
    <dbReference type="NCBI Taxonomy" id="2981993"/>
    <lineage>
        <taxon>Bacteria</taxon>
        <taxon>Pseudomonadati</taxon>
        <taxon>Bacteroidota</taxon>
        <taxon>Saprospiria</taxon>
        <taxon>Saprospirales</taxon>
        <taxon>Saprospiraceae</taxon>
        <taxon>Candidatus Defluviibacterium</taxon>
    </lineage>
</organism>
<dbReference type="InterPro" id="IPR003829">
    <property type="entry name" value="Pirin_N_dom"/>
</dbReference>
<dbReference type="InterPro" id="IPR014710">
    <property type="entry name" value="RmlC-like_jellyroll"/>
</dbReference>
<name>A0A9D7S6Z8_9BACT</name>
<accession>A0A9D7S6Z8</accession>
<feature type="domain" description="Pirin N-terminal" evidence="3">
    <location>
        <begin position="41"/>
        <end position="111"/>
    </location>
</feature>
<sequence length="242" mass="27684">MIRKVTNSEKHGNDHISILFPGNAIDHSDTGIGSIGRIDQASILGGTTIKMHPHINDEILSYFRIGHVMHTDSEQNSEVISRKKLMLMKAGKLFYHQEHMLDQLEGLQIFIRPQTKDYNPEVIFYDLENENSLNTWRFLASNNAKTKIQFTSETEIYDIQIDNNEIYKIPVSELKNTTSILYVFQGSIIVNNEFSLIKGECIIFDENQISFNTNSTAELVLFVTNKNQVCFKDGMFSGNQKI</sequence>
<dbReference type="Gene3D" id="2.60.120.10">
    <property type="entry name" value="Jelly Rolls"/>
    <property type="match status" value="2"/>
</dbReference>
<evidence type="ECO:0000259" key="3">
    <source>
        <dbReference type="Pfam" id="PF02678"/>
    </source>
</evidence>
<proteinExistence type="inferred from homology"/>
<comment type="caution">
    <text evidence="4">The sequence shown here is derived from an EMBL/GenBank/DDBJ whole genome shotgun (WGS) entry which is preliminary data.</text>
</comment>
<dbReference type="Pfam" id="PF02678">
    <property type="entry name" value="Pirin"/>
    <property type="match status" value="1"/>
</dbReference>
<dbReference type="PANTHER" id="PTHR43212">
    <property type="entry name" value="QUERCETIN 2,3-DIOXYGENASE"/>
    <property type="match status" value="1"/>
</dbReference>
<evidence type="ECO:0000256" key="1">
    <source>
        <dbReference type="ARBA" id="ARBA00008416"/>
    </source>
</evidence>
<gene>
    <name evidence="4" type="ORF">IPO85_04860</name>
</gene>
<dbReference type="AlphaFoldDB" id="A0A9D7S6Z8"/>
<evidence type="ECO:0000313" key="5">
    <source>
        <dbReference type="Proteomes" id="UP000808349"/>
    </source>
</evidence>
<evidence type="ECO:0000313" key="4">
    <source>
        <dbReference type="EMBL" id="MBK9716838.1"/>
    </source>
</evidence>
<dbReference type="Proteomes" id="UP000808349">
    <property type="component" value="Unassembled WGS sequence"/>
</dbReference>
<evidence type="ECO:0000256" key="2">
    <source>
        <dbReference type="RuleBase" id="RU003457"/>
    </source>
</evidence>
<dbReference type="InterPro" id="IPR011051">
    <property type="entry name" value="RmlC_Cupin_sf"/>
</dbReference>